<dbReference type="Proteomes" id="UP000515312">
    <property type="component" value="Chromosome"/>
</dbReference>
<keyword evidence="2" id="KW-1185">Reference proteome</keyword>
<dbReference type="EMBL" id="CP060394">
    <property type="protein sequence ID" value="QNI31622.1"/>
    <property type="molecule type" value="Genomic_DNA"/>
</dbReference>
<protein>
    <submittedName>
        <fullName evidence="1">Sigma-70 family RNA polymerase sigma factor</fullName>
    </submittedName>
</protein>
<organism evidence="1 2">
    <name type="scientific">Alloacidobacterium dinghuense</name>
    <dbReference type="NCBI Taxonomy" id="2763107"/>
    <lineage>
        <taxon>Bacteria</taxon>
        <taxon>Pseudomonadati</taxon>
        <taxon>Acidobacteriota</taxon>
        <taxon>Terriglobia</taxon>
        <taxon>Terriglobales</taxon>
        <taxon>Acidobacteriaceae</taxon>
        <taxon>Alloacidobacterium</taxon>
    </lineage>
</organism>
<evidence type="ECO:0000313" key="2">
    <source>
        <dbReference type="Proteomes" id="UP000515312"/>
    </source>
</evidence>
<sequence length="149" mass="16977">MSAALMLPFVWAESTSVDTPSVPVGAPTEGIAFYRRRTELLLRRYMFVSLQTGRVPSLIGKCVFRGKASSYRMHSFEDAVIFLFDIEKCLKKIDPFGRELISRIALQEYTQEETAELLGASLRSVTRKYSDTLDDLSRLFLDLEILKID</sequence>
<name>A0A7G8BGF2_9BACT</name>
<dbReference type="AlphaFoldDB" id="A0A7G8BGF2"/>
<reference evidence="1 2" key="1">
    <citation type="submission" date="2020-08" db="EMBL/GenBank/DDBJ databases">
        <title>Edaphobacter telluris sp. nov. and Acidobacterium dinghuensis sp. nov., two acidobacteria isolated from forest soil.</title>
        <authorList>
            <person name="Fu J."/>
            <person name="Qiu L."/>
        </authorList>
    </citation>
    <scope>NUCLEOTIDE SEQUENCE [LARGE SCALE GENOMIC DNA]</scope>
    <source>
        <strain evidence="1">4Y35</strain>
    </source>
</reference>
<gene>
    <name evidence="1" type="ORF">H7849_21555</name>
</gene>
<dbReference type="KEGG" id="adin:H7849_21555"/>
<dbReference type="SUPFAM" id="SSF88659">
    <property type="entry name" value="Sigma3 and sigma4 domains of RNA polymerase sigma factors"/>
    <property type="match status" value="1"/>
</dbReference>
<dbReference type="InterPro" id="IPR013324">
    <property type="entry name" value="RNA_pol_sigma_r3/r4-like"/>
</dbReference>
<accession>A0A7G8BGF2</accession>
<evidence type="ECO:0000313" key="1">
    <source>
        <dbReference type="EMBL" id="QNI31622.1"/>
    </source>
</evidence>
<dbReference type="RefSeq" id="WP_186742420.1">
    <property type="nucleotide sequence ID" value="NZ_CP060394.1"/>
</dbReference>
<proteinExistence type="predicted"/>